<dbReference type="RefSeq" id="WP_117442051.1">
    <property type="nucleotide sequence ID" value="NZ_JAJFEN010000015.1"/>
</dbReference>
<dbReference type="OrthoDB" id="9786074at2"/>
<dbReference type="EMBL" id="QVEV01000003">
    <property type="protein sequence ID" value="RGC18090.1"/>
    <property type="molecule type" value="Genomic_DNA"/>
</dbReference>
<protein>
    <recommendedName>
        <fullName evidence="1">CarD C-terminal domain-containing protein</fullName>
    </recommendedName>
</protein>
<dbReference type="Proteomes" id="UP000260025">
    <property type="component" value="Unassembled WGS sequence"/>
</dbReference>
<evidence type="ECO:0000259" key="1">
    <source>
        <dbReference type="Pfam" id="PF21095"/>
    </source>
</evidence>
<proteinExistence type="predicted"/>
<gene>
    <name evidence="2" type="ORF">DXA38_03805</name>
</gene>
<evidence type="ECO:0000313" key="2">
    <source>
        <dbReference type="EMBL" id="RGC18090.1"/>
    </source>
</evidence>
<dbReference type="AlphaFoldDB" id="A0A3E2W1X7"/>
<dbReference type="PANTHER" id="PTHR38447:SF1">
    <property type="entry name" value="RNA POLYMERASE-BINDING TRANSCRIPTION FACTOR CARD"/>
    <property type="match status" value="1"/>
</dbReference>
<dbReference type="PANTHER" id="PTHR38447">
    <property type="entry name" value="TRANSCRIPTION FACTOR YDEB-RELATED"/>
    <property type="match status" value="1"/>
</dbReference>
<sequence length="186" mass="21767">MFEMHEYVRYGSYGLFQIVGVKRKTLNNGTVKDCYVLHGVQQMKTRIETPIDNPRLRKALNRRDIDRLIMTMPAIETNWITDKKKREEEFRNALRCGDCVALVRVMKTIYTLQEEKARHGKHVSYTDHAIFEQAQQQLLEEIAFGAHIRIEEADLYIRKKLGAITRQLNRNEAANQYAKKSSPRKG</sequence>
<dbReference type="InterPro" id="IPR048792">
    <property type="entry name" value="CarD_C"/>
</dbReference>
<dbReference type="Gene3D" id="1.20.58.1290">
    <property type="entry name" value="CarD-like, C-terminal domain"/>
    <property type="match status" value="1"/>
</dbReference>
<feature type="domain" description="CarD C-terminal" evidence="1">
    <location>
        <begin position="81"/>
        <end position="155"/>
    </location>
</feature>
<accession>A0A3E2W1X7</accession>
<dbReference type="InterPro" id="IPR052531">
    <property type="entry name" value="CarD-like_regulator"/>
</dbReference>
<comment type="caution">
    <text evidence="2">The sequence shown here is derived from an EMBL/GenBank/DDBJ whole genome shotgun (WGS) entry which is preliminary data.</text>
</comment>
<dbReference type="GO" id="GO:0009303">
    <property type="term" value="P:rRNA transcription"/>
    <property type="evidence" value="ECO:0007669"/>
    <property type="project" value="TreeGrafter"/>
</dbReference>
<organism evidence="2 3">
    <name type="scientific">Clostridium innocuum</name>
    <dbReference type="NCBI Taxonomy" id="1522"/>
    <lineage>
        <taxon>Bacteria</taxon>
        <taxon>Bacillati</taxon>
        <taxon>Bacillota</taxon>
        <taxon>Clostridia</taxon>
        <taxon>Eubacteriales</taxon>
        <taxon>Clostridiaceae</taxon>
        <taxon>Clostridium</taxon>
    </lineage>
</organism>
<dbReference type="Gene3D" id="2.40.10.170">
    <property type="match status" value="1"/>
</dbReference>
<dbReference type="InterPro" id="IPR042215">
    <property type="entry name" value="CarD-like_C"/>
</dbReference>
<reference evidence="2 3" key="1">
    <citation type="submission" date="2018-08" db="EMBL/GenBank/DDBJ databases">
        <title>A genome reference for cultivated species of the human gut microbiota.</title>
        <authorList>
            <person name="Zou Y."/>
            <person name="Xue W."/>
            <person name="Luo G."/>
        </authorList>
    </citation>
    <scope>NUCLEOTIDE SEQUENCE [LARGE SCALE GENOMIC DNA]</scope>
    <source>
        <strain evidence="2 3">OF01-2LB</strain>
    </source>
</reference>
<name>A0A3E2W1X7_CLOIN</name>
<evidence type="ECO:0000313" key="3">
    <source>
        <dbReference type="Proteomes" id="UP000260025"/>
    </source>
</evidence>
<dbReference type="Pfam" id="PF21095">
    <property type="entry name" value="CarD_C"/>
    <property type="match status" value="1"/>
</dbReference>